<feature type="compositionally biased region" description="Basic and acidic residues" evidence="1">
    <location>
        <begin position="463"/>
        <end position="490"/>
    </location>
</feature>
<organism evidence="2 3">
    <name type="scientific">Quercus lobata</name>
    <name type="common">Valley oak</name>
    <dbReference type="NCBI Taxonomy" id="97700"/>
    <lineage>
        <taxon>Eukaryota</taxon>
        <taxon>Viridiplantae</taxon>
        <taxon>Streptophyta</taxon>
        <taxon>Embryophyta</taxon>
        <taxon>Tracheophyta</taxon>
        <taxon>Spermatophyta</taxon>
        <taxon>Magnoliopsida</taxon>
        <taxon>eudicotyledons</taxon>
        <taxon>Gunneridae</taxon>
        <taxon>Pentapetalae</taxon>
        <taxon>rosids</taxon>
        <taxon>fabids</taxon>
        <taxon>Fagales</taxon>
        <taxon>Fagaceae</taxon>
        <taxon>Quercus</taxon>
    </lineage>
</organism>
<proteinExistence type="predicted"/>
<feature type="region of interest" description="Disordered" evidence="1">
    <location>
        <begin position="442"/>
        <end position="598"/>
    </location>
</feature>
<accession>A0A7N2N562</accession>
<name>A0A7N2N562_QUELO</name>
<keyword evidence="3" id="KW-1185">Reference proteome</keyword>
<dbReference type="GO" id="GO:0006355">
    <property type="term" value="P:regulation of DNA-templated transcription"/>
    <property type="evidence" value="ECO:0007669"/>
    <property type="project" value="InterPro"/>
</dbReference>
<dbReference type="InParanoid" id="A0A7N2N562"/>
<dbReference type="InterPro" id="IPR028938">
    <property type="entry name" value="Rsf1-like"/>
</dbReference>
<dbReference type="AlphaFoldDB" id="A0A7N2N562"/>
<reference evidence="2" key="2">
    <citation type="submission" date="2021-01" db="UniProtKB">
        <authorList>
            <consortium name="EnsemblPlants"/>
        </authorList>
    </citation>
    <scope>IDENTIFICATION</scope>
</reference>
<evidence type="ECO:0000313" key="2">
    <source>
        <dbReference type="EnsemblPlants" id="QL12p030938:mrna"/>
    </source>
</evidence>
<evidence type="ECO:0008006" key="4">
    <source>
        <dbReference type="Google" id="ProtNLM"/>
    </source>
</evidence>
<feature type="compositionally biased region" description="Acidic residues" evidence="1">
    <location>
        <begin position="494"/>
        <end position="508"/>
    </location>
</feature>
<dbReference type="PANTHER" id="PTHR14296:SF12">
    <property type="entry name" value="DDT DOMAIN-CONTAINING PROTEIN DDR4 ISOFORM X1"/>
    <property type="match status" value="1"/>
</dbReference>
<evidence type="ECO:0000256" key="1">
    <source>
        <dbReference type="SAM" id="MobiDB-lite"/>
    </source>
</evidence>
<dbReference type="EMBL" id="LRBV02000012">
    <property type="status" value="NOT_ANNOTATED_CDS"/>
    <property type="molecule type" value="Genomic_DNA"/>
</dbReference>
<dbReference type="PANTHER" id="PTHR14296">
    <property type="entry name" value="REMODELING AND SPACING FACTOR 1"/>
    <property type="match status" value="1"/>
</dbReference>
<feature type="compositionally biased region" description="Acidic residues" evidence="1">
    <location>
        <begin position="563"/>
        <end position="572"/>
    </location>
</feature>
<feature type="compositionally biased region" description="Basic and acidic residues" evidence="1">
    <location>
        <begin position="442"/>
        <end position="455"/>
    </location>
</feature>
<dbReference type="FunCoup" id="A0A7N2N562">
    <property type="interactions" value="138"/>
</dbReference>
<sequence>MNGGRRTRAAAASEVAVEEKRPVVVKEGSAEEPMVVLDESHLESEVAKLRGRWELASVLNFLGVFEPVIGSGLRLSAEEIEMGLIKPNSSLAQLHIALLKGIPPVSKKLNSSDAWVAELCKKLDTWWPWVAEGETPLVAAKGEEIIPRYKQLDSTNRLLILKALCELRAHQDDTVSYINDALKQGNEVSSFRKDKIGGDGNGTSYWYDGNKTIGYRLYRELNIYPSKRNSKGKGCLTPSAINFQWETLATNLEEFRKVVDELSGSDVVAEVDVCKIIETDAIPILEKLQKNKERALKQKQRKALLLNSFANPYGAGITRTCRTRRPINYTFDDYDRAIDEAIQLTNERGKKEREIEGKRESEWMEAAVVRAGGFGGGVEWAGGWWRPDRRSVAAASALELLVEHGLRSVVKIGARQCMAGDRRSGLVMREGWAEIWVDRKGKTTAERKASRHESNGIDSNGGQEKDTDSKDSSGKKSDSMDNDAESDRLQEFNSDNENEDADYSGNEDADYRGKDDDINDGSDLGNYEADENAVVKTKSLGAKNRLRQRPTHNSALNSVVVPDSEDSDDENVPESTNKEISRDESSSPGTTAEEASDS</sequence>
<feature type="compositionally biased region" description="Basic and acidic residues" evidence="1">
    <location>
        <begin position="576"/>
        <end position="585"/>
    </location>
</feature>
<dbReference type="EnsemblPlants" id="QL12p030938:mrna">
    <property type="protein sequence ID" value="QL12p030938:mrna"/>
    <property type="gene ID" value="QL12p030938"/>
</dbReference>
<protein>
    <recommendedName>
        <fullName evidence="4">DDT domain-containing protein DDR4</fullName>
    </recommendedName>
</protein>
<dbReference type="Gramene" id="QL12p030938:mrna">
    <property type="protein sequence ID" value="QL12p030938:mrna"/>
    <property type="gene ID" value="QL12p030938"/>
</dbReference>
<evidence type="ECO:0000313" key="3">
    <source>
        <dbReference type="Proteomes" id="UP000594261"/>
    </source>
</evidence>
<dbReference type="Proteomes" id="UP000594261">
    <property type="component" value="Chromosome 12"/>
</dbReference>
<dbReference type="GO" id="GO:0031213">
    <property type="term" value="C:RSF complex"/>
    <property type="evidence" value="ECO:0007669"/>
    <property type="project" value="InterPro"/>
</dbReference>
<reference evidence="2 3" key="1">
    <citation type="journal article" date="2016" name="G3 (Bethesda)">
        <title>First Draft Assembly and Annotation of the Genome of a California Endemic Oak Quercus lobata Nee (Fagaceae).</title>
        <authorList>
            <person name="Sork V.L."/>
            <person name="Fitz-Gibbon S.T."/>
            <person name="Puiu D."/>
            <person name="Crepeau M."/>
            <person name="Gugger P.F."/>
            <person name="Sherman R."/>
            <person name="Stevens K."/>
            <person name="Langley C.H."/>
            <person name="Pellegrini M."/>
            <person name="Salzberg S.L."/>
        </authorList>
    </citation>
    <scope>NUCLEOTIDE SEQUENCE [LARGE SCALE GENOMIC DNA]</scope>
    <source>
        <strain evidence="2 3">cv. SW786</strain>
    </source>
</reference>